<reference evidence="7 8" key="1">
    <citation type="submission" date="2024-09" db="EMBL/GenBank/DDBJ databases">
        <title>Chromosome-scale assembly of Riccia sorocarpa.</title>
        <authorList>
            <person name="Paukszto L."/>
        </authorList>
    </citation>
    <scope>NUCLEOTIDE SEQUENCE [LARGE SCALE GENOMIC DNA]</scope>
    <source>
        <strain evidence="7">LP-2024</strain>
        <tissue evidence="7">Aerial parts of the thallus</tissue>
    </source>
</reference>
<accession>A0ABD3HEA8</accession>
<proteinExistence type="predicted"/>
<protein>
    <recommendedName>
        <fullName evidence="6">Late embryogenesis abundant protein LEA-2 subgroup domain-containing protein</fullName>
    </recommendedName>
</protein>
<keyword evidence="2 5" id="KW-0812">Transmembrane</keyword>
<comment type="subcellular location">
    <subcellularLocation>
        <location evidence="1">Membrane</location>
        <topology evidence="1">Single-pass membrane protein</topology>
    </subcellularLocation>
</comment>
<keyword evidence="3 5" id="KW-1133">Transmembrane helix</keyword>
<dbReference type="InterPro" id="IPR044839">
    <property type="entry name" value="NDR1-like"/>
</dbReference>
<feature type="transmembrane region" description="Helical" evidence="5">
    <location>
        <begin position="40"/>
        <end position="60"/>
    </location>
</feature>
<dbReference type="AlphaFoldDB" id="A0ABD3HEA8"/>
<dbReference type="Gene3D" id="2.60.40.1820">
    <property type="match status" value="1"/>
</dbReference>
<dbReference type="PANTHER" id="PTHR31234">
    <property type="entry name" value="LATE EMBRYOGENESIS ABUNDANT (LEA) HYDROXYPROLINE-RICH GLYCOPROTEIN FAMILY"/>
    <property type="match status" value="1"/>
</dbReference>
<name>A0ABD3HEA8_9MARC</name>
<organism evidence="7 8">
    <name type="scientific">Riccia sorocarpa</name>
    <dbReference type="NCBI Taxonomy" id="122646"/>
    <lineage>
        <taxon>Eukaryota</taxon>
        <taxon>Viridiplantae</taxon>
        <taxon>Streptophyta</taxon>
        <taxon>Embryophyta</taxon>
        <taxon>Marchantiophyta</taxon>
        <taxon>Marchantiopsida</taxon>
        <taxon>Marchantiidae</taxon>
        <taxon>Marchantiales</taxon>
        <taxon>Ricciaceae</taxon>
        <taxon>Riccia</taxon>
    </lineage>
</organism>
<evidence type="ECO:0000256" key="2">
    <source>
        <dbReference type="ARBA" id="ARBA00022692"/>
    </source>
</evidence>
<dbReference type="PANTHER" id="PTHR31234:SF4">
    <property type="entry name" value="EXPRESSED PROTEIN"/>
    <property type="match status" value="1"/>
</dbReference>
<evidence type="ECO:0000256" key="4">
    <source>
        <dbReference type="ARBA" id="ARBA00023136"/>
    </source>
</evidence>
<sequence length="219" mass="24296">MKSSKEGSANYFGYPQYTLIGGSSRSSHSRKDWLSTCSTIRILVAALTVLSVGGIVYLLWPIEPDVNVRHVKLTGIRIDFEEADRKSVLPSIRLDVSLKLDLLITNRNFFGANYDKVFAHIKYRGDELGEMESTGGRVPARSAVTAEAALDLEGKQLYHHVPELLVDVANRELPLEVVAVFFGVVEVLFFNKSEQVTAACNIVIDPKEKLVLSQDCNLL</sequence>
<evidence type="ECO:0000256" key="5">
    <source>
        <dbReference type="SAM" id="Phobius"/>
    </source>
</evidence>
<dbReference type="Proteomes" id="UP001633002">
    <property type="component" value="Unassembled WGS sequence"/>
</dbReference>
<feature type="domain" description="Late embryogenesis abundant protein LEA-2 subgroup" evidence="6">
    <location>
        <begin position="102"/>
        <end position="177"/>
    </location>
</feature>
<gene>
    <name evidence="7" type="ORF">R1sor_015029</name>
</gene>
<keyword evidence="8" id="KW-1185">Reference proteome</keyword>
<evidence type="ECO:0000256" key="3">
    <source>
        <dbReference type="ARBA" id="ARBA00022989"/>
    </source>
</evidence>
<comment type="caution">
    <text evidence="7">The sequence shown here is derived from an EMBL/GenBank/DDBJ whole genome shotgun (WGS) entry which is preliminary data.</text>
</comment>
<evidence type="ECO:0000313" key="8">
    <source>
        <dbReference type="Proteomes" id="UP001633002"/>
    </source>
</evidence>
<evidence type="ECO:0000256" key="1">
    <source>
        <dbReference type="ARBA" id="ARBA00004167"/>
    </source>
</evidence>
<dbReference type="InterPro" id="IPR004864">
    <property type="entry name" value="LEA_2"/>
</dbReference>
<evidence type="ECO:0000259" key="6">
    <source>
        <dbReference type="Pfam" id="PF03168"/>
    </source>
</evidence>
<dbReference type="Pfam" id="PF03168">
    <property type="entry name" value="LEA_2"/>
    <property type="match status" value="1"/>
</dbReference>
<evidence type="ECO:0000313" key="7">
    <source>
        <dbReference type="EMBL" id="KAL3688720.1"/>
    </source>
</evidence>
<dbReference type="GO" id="GO:0016020">
    <property type="term" value="C:membrane"/>
    <property type="evidence" value="ECO:0007669"/>
    <property type="project" value="UniProtKB-SubCell"/>
</dbReference>
<dbReference type="EMBL" id="JBJQOH010000004">
    <property type="protein sequence ID" value="KAL3688720.1"/>
    <property type="molecule type" value="Genomic_DNA"/>
</dbReference>
<keyword evidence="4 5" id="KW-0472">Membrane</keyword>